<protein>
    <submittedName>
        <fullName evidence="1">Uncharacterized protein</fullName>
    </submittedName>
</protein>
<evidence type="ECO:0000313" key="1">
    <source>
        <dbReference type="EMBL" id="WMV37880.1"/>
    </source>
</evidence>
<dbReference type="EMBL" id="CP133618">
    <property type="protein sequence ID" value="WMV37880.1"/>
    <property type="molecule type" value="Genomic_DNA"/>
</dbReference>
<keyword evidence="2" id="KW-1185">Reference proteome</keyword>
<evidence type="ECO:0000313" key="2">
    <source>
        <dbReference type="Proteomes" id="UP001234989"/>
    </source>
</evidence>
<gene>
    <name evidence="1" type="ORF">MTR67_031265</name>
</gene>
<name>A0AAF0ZFT7_SOLVR</name>
<sequence>MVLQSRKNHAFQFMNFFSCLSFWCTMSLHSTGMGRGLGSCYKLPDDAYFPVPHYYRIDHFVSSFFHPNFGMTNVKCHEKFKRCIMKVQKSGKVGFTRDCPYDVAVPTMVQGMDMAIMFSQLGNSKLEL</sequence>
<accession>A0AAF0ZFT7</accession>
<dbReference type="Proteomes" id="UP001234989">
    <property type="component" value="Chromosome 7"/>
</dbReference>
<organism evidence="1 2">
    <name type="scientific">Solanum verrucosum</name>
    <dbReference type="NCBI Taxonomy" id="315347"/>
    <lineage>
        <taxon>Eukaryota</taxon>
        <taxon>Viridiplantae</taxon>
        <taxon>Streptophyta</taxon>
        <taxon>Embryophyta</taxon>
        <taxon>Tracheophyta</taxon>
        <taxon>Spermatophyta</taxon>
        <taxon>Magnoliopsida</taxon>
        <taxon>eudicotyledons</taxon>
        <taxon>Gunneridae</taxon>
        <taxon>Pentapetalae</taxon>
        <taxon>asterids</taxon>
        <taxon>lamiids</taxon>
        <taxon>Solanales</taxon>
        <taxon>Solanaceae</taxon>
        <taxon>Solanoideae</taxon>
        <taxon>Solaneae</taxon>
        <taxon>Solanum</taxon>
    </lineage>
</organism>
<reference evidence="1" key="1">
    <citation type="submission" date="2023-08" db="EMBL/GenBank/DDBJ databases">
        <title>A de novo genome assembly of Solanum verrucosum Schlechtendal, a Mexican diploid species geographically isolated from the other diploid A-genome species in potato relatives.</title>
        <authorList>
            <person name="Hosaka K."/>
        </authorList>
    </citation>
    <scope>NUCLEOTIDE SEQUENCE</scope>
    <source>
        <tissue evidence="1">Young leaves</tissue>
    </source>
</reference>
<dbReference type="AlphaFoldDB" id="A0AAF0ZFT7"/>
<proteinExistence type="predicted"/>